<dbReference type="SMART" id="SM00046">
    <property type="entry name" value="DAGKc"/>
    <property type="match status" value="1"/>
</dbReference>
<protein>
    <recommendedName>
        <fullName evidence="9">DAGKc domain-containing protein</fullName>
    </recommendedName>
</protein>
<dbReference type="GO" id="GO:0016301">
    <property type="term" value="F:kinase activity"/>
    <property type="evidence" value="ECO:0007669"/>
    <property type="project" value="UniProtKB-KW"/>
</dbReference>
<dbReference type="Pfam" id="PF19279">
    <property type="entry name" value="YegS_C"/>
    <property type="match status" value="1"/>
</dbReference>
<keyword evidence="7" id="KW-0443">Lipid metabolism</keyword>
<dbReference type="PANTHER" id="PTHR12358">
    <property type="entry name" value="SPHINGOSINE KINASE"/>
    <property type="match status" value="1"/>
</dbReference>
<comment type="similarity">
    <text evidence="2">Belongs to the diacylglycerol/lipid kinase family.</text>
</comment>
<evidence type="ECO:0000313" key="11">
    <source>
        <dbReference type="Proteomes" id="UP000029914"/>
    </source>
</evidence>
<dbReference type="InterPro" id="IPR017438">
    <property type="entry name" value="ATP-NAD_kinase_N"/>
</dbReference>
<evidence type="ECO:0000256" key="5">
    <source>
        <dbReference type="ARBA" id="ARBA00022777"/>
    </source>
</evidence>
<evidence type="ECO:0000256" key="6">
    <source>
        <dbReference type="ARBA" id="ARBA00022840"/>
    </source>
</evidence>
<dbReference type="GO" id="GO:0008654">
    <property type="term" value="P:phospholipid biosynthetic process"/>
    <property type="evidence" value="ECO:0007669"/>
    <property type="project" value="UniProtKB-KW"/>
</dbReference>
<keyword evidence="6" id="KW-0067">ATP-binding</keyword>
<reference evidence="10 11" key="1">
    <citation type="submission" date="2013-09" db="EMBL/GenBank/DDBJ databases">
        <title>Complete genome sequence of Corynebacterium doosanense CAU 212(T) (=DSM 45436(T)), isolated from activated sludge.</title>
        <authorList>
            <person name="Schaffert L."/>
            <person name="Albersmeier A."/>
            <person name="Kalinowski J."/>
            <person name="Ruckert C."/>
        </authorList>
    </citation>
    <scope>NUCLEOTIDE SEQUENCE [LARGE SCALE GENOMIC DNA]</scope>
    <source>
        <strain evidence="10 11">CAU 212</strain>
    </source>
</reference>
<gene>
    <name evidence="10" type="ORF">CDOO_07110</name>
</gene>
<dbReference type="Gene3D" id="2.60.200.40">
    <property type="match status" value="1"/>
</dbReference>
<feature type="domain" description="DAGKc" evidence="9">
    <location>
        <begin position="43"/>
        <end position="133"/>
    </location>
</feature>
<keyword evidence="3" id="KW-0808">Transferase</keyword>
<dbReference type="EMBL" id="CP006764">
    <property type="protein sequence ID" value="AIT61044.1"/>
    <property type="molecule type" value="Genomic_DNA"/>
</dbReference>
<evidence type="ECO:0000256" key="7">
    <source>
        <dbReference type="ARBA" id="ARBA00023209"/>
    </source>
</evidence>
<keyword evidence="7" id="KW-0444">Lipid biosynthesis</keyword>
<dbReference type="AlphaFoldDB" id="A0A097IFY3"/>
<dbReference type="Gene3D" id="3.40.50.10330">
    <property type="entry name" value="Probable inorganic polyphosphate/atp-NAD kinase, domain 1"/>
    <property type="match status" value="1"/>
</dbReference>
<dbReference type="KEGG" id="cdo:CDOO_07110"/>
<evidence type="ECO:0000256" key="2">
    <source>
        <dbReference type="ARBA" id="ARBA00005983"/>
    </source>
</evidence>
<dbReference type="RefSeq" id="WP_018021608.1">
    <property type="nucleotide sequence ID" value="NZ_AQUX01000003.1"/>
</dbReference>
<dbReference type="eggNOG" id="COG1597">
    <property type="taxonomic scope" value="Bacteria"/>
</dbReference>
<evidence type="ECO:0000256" key="4">
    <source>
        <dbReference type="ARBA" id="ARBA00022741"/>
    </source>
</evidence>
<dbReference type="OrthoDB" id="142078at2"/>
<sequence length="324" mass="34707">MSDTAKRSVIIYNPVKVDVEHLHAKVDAAVAEFGWGPVEWVETTEDEPGESQAREAAASGAEMVVACGGDGTVRSVATGLHGSDTALGIIPEGTGNLLARNLGLPLDFNRAVRAAYAGRDRSIDFCHADVVRTDGSEERIHFAVMAGVGIDAQMIVNTDDDLKKRFGVLAYAVAISKSLGGGDRIQVRHQLDDEPPATSKAHSVIIGNCGELVGTIQLIPDAEPDDGILDILVMRPKDLLGWGQIFGSIFWHMVSKSVAKAVGNTDRRRGMHRNISTLSYQTGKKFTAKLSKPEVFEVDGDTVGTVTEFSIGLETRALTVRVNS</sequence>
<dbReference type="GO" id="GO:0005524">
    <property type="term" value="F:ATP binding"/>
    <property type="evidence" value="ECO:0007669"/>
    <property type="project" value="UniProtKB-KW"/>
</dbReference>
<dbReference type="InterPro" id="IPR016064">
    <property type="entry name" value="NAD/diacylglycerol_kinase_sf"/>
</dbReference>
<evidence type="ECO:0000259" key="9">
    <source>
        <dbReference type="PROSITE" id="PS50146"/>
    </source>
</evidence>
<proteinExistence type="inferred from homology"/>
<keyword evidence="11" id="KW-1185">Reference proteome</keyword>
<accession>A0A097IFY3</accession>
<keyword evidence="7" id="KW-0594">Phospholipid biosynthesis</keyword>
<dbReference type="HOGENOM" id="CLU_045532_2_2_11"/>
<comment type="cofactor">
    <cofactor evidence="1">
        <name>Mg(2+)</name>
        <dbReference type="ChEBI" id="CHEBI:18420"/>
    </cofactor>
</comment>
<dbReference type="Proteomes" id="UP000029914">
    <property type="component" value="Chromosome"/>
</dbReference>
<dbReference type="Pfam" id="PF00781">
    <property type="entry name" value="DAGK_cat"/>
    <property type="match status" value="1"/>
</dbReference>
<dbReference type="PROSITE" id="PS50146">
    <property type="entry name" value="DAGK"/>
    <property type="match status" value="1"/>
</dbReference>
<dbReference type="InterPro" id="IPR001206">
    <property type="entry name" value="Diacylglycerol_kinase_cat_dom"/>
</dbReference>
<dbReference type="InterPro" id="IPR045540">
    <property type="entry name" value="YegS/DAGK_C"/>
</dbReference>
<name>A0A097IFY3_9CORY</name>
<keyword evidence="8" id="KW-1208">Phospholipid metabolism</keyword>
<keyword evidence="4" id="KW-0547">Nucleotide-binding</keyword>
<dbReference type="InterPro" id="IPR050187">
    <property type="entry name" value="Lipid_Phosphate_FormReg"/>
</dbReference>
<organism evidence="10 11">
    <name type="scientific">Corynebacterium doosanense CAU 212 = DSM 45436</name>
    <dbReference type="NCBI Taxonomy" id="558173"/>
    <lineage>
        <taxon>Bacteria</taxon>
        <taxon>Bacillati</taxon>
        <taxon>Actinomycetota</taxon>
        <taxon>Actinomycetes</taxon>
        <taxon>Mycobacteriales</taxon>
        <taxon>Corynebacteriaceae</taxon>
        <taxon>Corynebacterium</taxon>
    </lineage>
</organism>
<dbReference type="STRING" id="558173.CDOO_07110"/>
<dbReference type="SUPFAM" id="SSF111331">
    <property type="entry name" value="NAD kinase/diacylglycerol kinase-like"/>
    <property type="match status" value="1"/>
</dbReference>
<evidence type="ECO:0000256" key="1">
    <source>
        <dbReference type="ARBA" id="ARBA00001946"/>
    </source>
</evidence>
<keyword evidence="5" id="KW-0418">Kinase</keyword>
<evidence type="ECO:0000256" key="3">
    <source>
        <dbReference type="ARBA" id="ARBA00022679"/>
    </source>
</evidence>
<dbReference type="PANTHER" id="PTHR12358:SF54">
    <property type="entry name" value="SPHINGOSINE KINASE RELATED PROTEIN"/>
    <property type="match status" value="1"/>
</dbReference>
<evidence type="ECO:0000313" key="10">
    <source>
        <dbReference type="EMBL" id="AIT61044.1"/>
    </source>
</evidence>
<evidence type="ECO:0000256" key="8">
    <source>
        <dbReference type="ARBA" id="ARBA00023264"/>
    </source>
</evidence>